<name>A0ABT5TT02_9MICO</name>
<organism evidence="3 4">
    <name type="scientific">Georgenia halotolerans</name>
    <dbReference type="NCBI Taxonomy" id="3028317"/>
    <lineage>
        <taxon>Bacteria</taxon>
        <taxon>Bacillati</taxon>
        <taxon>Actinomycetota</taxon>
        <taxon>Actinomycetes</taxon>
        <taxon>Micrococcales</taxon>
        <taxon>Bogoriellaceae</taxon>
        <taxon>Georgenia</taxon>
    </lineage>
</organism>
<feature type="compositionally biased region" description="Low complexity" evidence="1">
    <location>
        <begin position="1"/>
        <end position="15"/>
    </location>
</feature>
<dbReference type="InterPro" id="IPR050570">
    <property type="entry name" value="Cell_wall_metabolism_enzyme"/>
</dbReference>
<feature type="domain" description="M23ase beta-sheet core" evidence="2">
    <location>
        <begin position="76"/>
        <end position="172"/>
    </location>
</feature>
<feature type="non-terminal residue" evidence="3">
    <location>
        <position position="1"/>
    </location>
</feature>
<dbReference type="SUPFAM" id="SSF51261">
    <property type="entry name" value="Duplicated hybrid motif"/>
    <property type="match status" value="1"/>
</dbReference>
<dbReference type="PANTHER" id="PTHR21666">
    <property type="entry name" value="PEPTIDASE-RELATED"/>
    <property type="match status" value="1"/>
</dbReference>
<protein>
    <submittedName>
        <fullName evidence="3">M23 family metallopeptidase</fullName>
    </submittedName>
</protein>
<evidence type="ECO:0000313" key="4">
    <source>
        <dbReference type="Proteomes" id="UP001165561"/>
    </source>
</evidence>
<evidence type="ECO:0000259" key="2">
    <source>
        <dbReference type="Pfam" id="PF01551"/>
    </source>
</evidence>
<dbReference type="InterPro" id="IPR011055">
    <property type="entry name" value="Dup_hybrid_motif"/>
</dbReference>
<evidence type="ECO:0000256" key="1">
    <source>
        <dbReference type="SAM" id="MobiDB-lite"/>
    </source>
</evidence>
<proteinExistence type="predicted"/>
<gene>
    <name evidence="3" type="ORF">PU560_01775</name>
</gene>
<reference evidence="3" key="1">
    <citation type="submission" date="2023-02" db="EMBL/GenBank/DDBJ databases">
        <title>Georgenia sp.10Sc9-8, isolated from a soil sample collected from the Taklamakan desert.</title>
        <authorList>
            <person name="Liu S."/>
        </authorList>
    </citation>
    <scope>NUCLEOTIDE SEQUENCE</scope>
    <source>
        <strain evidence="3">10Sc9-8</strain>
    </source>
</reference>
<dbReference type="EMBL" id="JARACI010000333">
    <property type="protein sequence ID" value="MDD9205191.1"/>
    <property type="molecule type" value="Genomic_DNA"/>
</dbReference>
<sequence>AEAAAQPTAPALAVEAADRSGSDRAASRATERQAVKESSDAVARPAPVVMPLEDGTYEPTSPYGERTDPFTGARALHAGTDMSAPRNTPIHAVAGGVVDYVGPGKDGRSGMLIVLKHKIDGETVYSWYNHMFEDGVHVEEGQKVRAGDVIGGVGANGKATGTHLHLEIHTDDELTTVDPLEWLAEHDAVDVTEL</sequence>
<dbReference type="PANTHER" id="PTHR21666:SF270">
    <property type="entry name" value="MUREIN HYDROLASE ACTIVATOR ENVC"/>
    <property type="match status" value="1"/>
</dbReference>
<dbReference type="Proteomes" id="UP001165561">
    <property type="component" value="Unassembled WGS sequence"/>
</dbReference>
<dbReference type="Pfam" id="PF01551">
    <property type="entry name" value="Peptidase_M23"/>
    <property type="match status" value="1"/>
</dbReference>
<dbReference type="InterPro" id="IPR016047">
    <property type="entry name" value="M23ase_b-sheet_dom"/>
</dbReference>
<comment type="caution">
    <text evidence="3">The sequence shown here is derived from an EMBL/GenBank/DDBJ whole genome shotgun (WGS) entry which is preliminary data.</text>
</comment>
<dbReference type="CDD" id="cd12797">
    <property type="entry name" value="M23_peptidase"/>
    <property type="match status" value="1"/>
</dbReference>
<feature type="region of interest" description="Disordered" evidence="1">
    <location>
        <begin position="1"/>
        <end position="66"/>
    </location>
</feature>
<accession>A0ABT5TT02</accession>
<keyword evidence="4" id="KW-1185">Reference proteome</keyword>
<evidence type="ECO:0000313" key="3">
    <source>
        <dbReference type="EMBL" id="MDD9205191.1"/>
    </source>
</evidence>
<feature type="compositionally biased region" description="Basic and acidic residues" evidence="1">
    <location>
        <begin position="16"/>
        <end position="39"/>
    </location>
</feature>
<dbReference type="Gene3D" id="2.70.70.10">
    <property type="entry name" value="Glucose Permease (Domain IIA)"/>
    <property type="match status" value="1"/>
</dbReference>